<accession>A0AAW1PW06</accession>
<gene>
    <name evidence="1" type="ORF">WJX73_008540</name>
</gene>
<sequence length="129" mass="13772">MDLSDSLIWWPTNSPLLVDQEGLEQPVLQPGQAVGLSVRPGDRLCSSAYVPPARQHAGSILSLDCLDLSPLPTPMQIDEEGSLMDLLIHDDMHEGHTIPPDAAESPLGMAAFSMGSIRLQSKHSLGGPP</sequence>
<keyword evidence="2" id="KW-1185">Reference proteome</keyword>
<name>A0AAW1PW06_9CHLO</name>
<evidence type="ECO:0000313" key="1">
    <source>
        <dbReference type="EMBL" id="KAK9812557.1"/>
    </source>
</evidence>
<reference evidence="1 2" key="1">
    <citation type="journal article" date="2024" name="Nat. Commun.">
        <title>Phylogenomics reveals the evolutionary origins of lichenization in chlorophyte algae.</title>
        <authorList>
            <person name="Puginier C."/>
            <person name="Libourel C."/>
            <person name="Otte J."/>
            <person name="Skaloud P."/>
            <person name="Haon M."/>
            <person name="Grisel S."/>
            <person name="Petersen M."/>
            <person name="Berrin J.G."/>
            <person name="Delaux P.M."/>
            <person name="Dal Grande F."/>
            <person name="Keller J."/>
        </authorList>
    </citation>
    <scope>NUCLEOTIDE SEQUENCE [LARGE SCALE GENOMIC DNA]</scope>
    <source>
        <strain evidence="1 2">SAG 2036</strain>
    </source>
</reference>
<dbReference type="AlphaFoldDB" id="A0AAW1PW06"/>
<evidence type="ECO:0000313" key="2">
    <source>
        <dbReference type="Proteomes" id="UP001465755"/>
    </source>
</evidence>
<dbReference type="Proteomes" id="UP001465755">
    <property type="component" value="Unassembled WGS sequence"/>
</dbReference>
<comment type="caution">
    <text evidence="1">The sequence shown here is derived from an EMBL/GenBank/DDBJ whole genome shotgun (WGS) entry which is preliminary data.</text>
</comment>
<proteinExistence type="predicted"/>
<organism evidence="1 2">
    <name type="scientific">Symbiochloris irregularis</name>
    <dbReference type="NCBI Taxonomy" id="706552"/>
    <lineage>
        <taxon>Eukaryota</taxon>
        <taxon>Viridiplantae</taxon>
        <taxon>Chlorophyta</taxon>
        <taxon>core chlorophytes</taxon>
        <taxon>Trebouxiophyceae</taxon>
        <taxon>Trebouxiales</taxon>
        <taxon>Trebouxiaceae</taxon>
        <taxon>Symbiochloris</taxon>
    </lineage>
</organism>
<protein>
    <submittedName>
        <fullName evidence="1">Uncharacterized protein</fullName>
    </submittedName>
</protein>
<dbReference type="EMBL" id="JALJOQ010000006">
    <property type="protein sequence ID" value="KAK9812557.1"/>
    <property type="molecule type" value="Genomic_DNA"/>
</dbReference>